<dbReference type="OrthoDB" id="3692970at2"/>
<evidence type="ECO:0000313" key="2">
    <source>
        <dbReference type="Proteomes" id="UP000193487"/>
    </source>
</evidence>
<comment type="caution">
    <text evidence="1">The sequence shown here is derived from an EMBL/GenBank/DDBJ whole genome shotgun (WGS) entry which is preliminary data.</text>
</comment>
<dbReference type="InterPro" id="IPR010985">
    <property type="entry name" value="Ribbon_hlx_hlx"/>
</dbReference>
<gene>
    <name evidence="1" type="ORF">AWC14_16975</name>
</gene>
<dbReference type="Proteomes" id="UP000193487">
    <property type="component" value="Unassembled WGS sequence"/>
</dbReference>
<dbReference type="GO" id="GO:0006355">
    <property type="term" value="P:regulation of DNA-templated transcription"/>
    <property type="evidence" value="ECO:0007669"/>
    <property type="project" value="InterPro"/>
</dbReference>
<dbReference type="AlphaFoldDB" id="A0A1X1XBI9"/>
<dbReference type="SUPFAM" id="SSF47598">
    <property type="entry name" value="Ribbon-helix-helix"/>
    <property type="match status" value="1"/>
</dbReference>
<organism evidence="1 2">
    <name type="scientific">Mycobacterium kyorinense</name>
    <dbReference type="NCBI Taxonomy" id="487514"/>
    <lineage>
        <taxon>Bacteria</taxon>
        <taxon>Bacillati</taxon>
        <taxon>Actinomycetota</taxon>
        <taxon>Actinomycetes</taxon>
        <taxon>Mycobacteriales</taxon>
        <taxon>Mycobacteriaceae</taxon>
        <taxon>Mycobacterium</taxon>
    </lineage>
</organism>
<sequence>MKLSVSLSDEDVQVLDAYVEREGLPSRSAGLQRAIRLLRYPALEDDYDKAWAEWSTAGEDIVWEDTTDDGLGDAAR</sequence>
<reference evidence="1 2" key="1">
    <citation type="submission" date="2016-01" db="EMBL/GenBank/DDBJ databases">
        <title>The new phylogeny of the genus Mycobacterium.</title>
        <authorList>
            <person name="Tarcisio F."/>
            <person name="Conor M."/>
            <person name="Antonella G."/>
            <person name="Elisabetta G."/>
            <person name="Giulia F.S."/>
            <person name="Sara T."/>
            <person name="Anna F."/>
            <person name="Clotilde B."/>
            <person name="Roberto B."/>
            <person name="Veronica D.S."/>
            <person name="Fabio R."/>
            <person name="Monica P."/>
            <person name="Olivier J."/>
            <person name="Enrico T."/>
            <person name="Nicola S."/>
        </authorList>
    </citation>
    <scope>NUCLEOTIDE SEQUENCE [LARGE SCALE GENOMIC DNA]</scope>
    <source>
        <strain evidence="1 2">DSM 45166</strain>
    </source>
</reference>
<dbReference type="EMBL" id="LQPE01000176">
    <property type="protein sequence ID" value="ORV96237.1"/>
    <property type="molecule type" value="Genomic_DNA"/>
</dbReference>
<protein>
    <submittedName>
        <fullName evidence="1">Antitoxin</fullName>
    </submittedName>
</protein>
<proteinExistence type="predicted"/>
<name>A0A1X1XBI9_9MYCO</name>
<accession>A0A1X1XBI9</accession>
<evidence type="ECO:0000313" key="1">
    <source>
        <dbReference type="EMBL" id="ORV96237.1"/>
    </source>
</evidence>
<dbReference type="RefSeq" id="WP_045375244.1">
    <property type="nucleotide sequence ID" value="NZ_BBKA01000022.1"/>
</dbReference>
<dbReference type="CDD" id="cd22231">
    <property type="entry name" value="RHH_NikR_HicB-like"/>
    <property type="match status" value="1"/>
</dbReference>
<keyword evidence="2" id="KW-1185">Reference proteome</keyword>